<dbReference type="PANTHER" id="PTHR33420">
    <property type="entry name" value="FIMBRIAL SUBUNIT ELFA-RELATED"/>
    <property type="match status" value="1"/>
</dbReference>
<keyword evidence="3 5" id="KW-0732">Signal</keyword>
<protein>
    <submittedName>
        <fullName evidence="7">Fimbrial protein</fullName>
    </submittedName>
</protein>
<dbReference type="EMBL" id="JBFMVT010000002">
    <property type="protein sequence ID" value="MEW7314494.1"/>
    <property type="molecule type" value="Genomic_DNA"/>
</dbReference>
<evidence type="ECO:0000256" key="5">
    <source>
        <dbReference type="SAM" id="SignalP"/>
    </source>
</evidence>
<evidence type="ECO:0000256" key="4">
    <source>
        <dbReference type="ARBA" id="ARBA00023263"/>
    </source>
</evidence>
<evidence type="ECO:0000256" key="2">
    <source>
        <dbReference type="ARBA" id="ARBA00006671"/>
    </source>
</evidence>
<evidence type="ECO:0000313" key="7">
    <source>
        <dbReference type="EMBL" id="MEW7314494.1"/>
    </source>
</evidence>
<dbReference type="InterPro" id="IPR000259">
    <property type="entry name" value="Adhesion_dom_fimbrial"/>
</dbReference>
<keyword evidence="4" id="KW-0281">Fimbrium</keyword>
<comment type="subcellular location">
    <subcellularLocation>
        <location evidence="1">Fimbrium</location>
    </subcellularLocation>
</comment>
<comment type="similarity">
    <text evidence="2">Belongs to the fimbrial protein family.</text>
</comment>
<dbReference type="InterPro" id="IPR050263">
    <property type="entry name" value="Bact_Fimbrial_Adh_Pro"/>
</dbReference>
<dbReference type="RefSeq" id="WP_367596520.1">
    <property type="nucleotide sequence ID" value="NZ_JBFMVT010000002.1"/>
</dbReference>
<dbReference type="Proteomes" id="UP001555342">
    <property type="component" value="Unassembled WGS sequence"/>
</dbReference>
<gene>
    <name evidence="7" type="ORF">AB1E22_17630</name>
</gene>
<dbReference type="PANTHER" id="PTHR33420:SF12">
    <property type="entry name" value="FIMBRIN-LIKE PROTEIN FIMI-RELATED"/>
    <property type="match status" value="1"/>
</dbReference>
<feature type="domain" description="Fimbrial-type adhesion" evidence="6">
    <location>
        <begin position="29"/>
        <end position="174"/>
    </location>
</feature>
<dbReference type="InterPro" id="IPR008966">
    <property type="entry name" value="Adhesion_dom_sf"/>
</dbReference>
<evidence type="ECO:0000259" key="6">
    <source>
        <dbReference type="Pfam" id="PF00419"/>
    </source>
</evidence>
<dbReference type="SUPFAM" id="SSF49401">
    <property type="entry name" value="Bacterial adhesins"/>
    <property type="match status" value="1"/>
</dbReference>
<reference evidence="7 8" key="1">
    <citation type="submission" date="2024-07" db="EMBL/GenBank/DDBJ databases">
        <authorList>
            <person name="Wang L."/>
        </authorList>
    </citation>
    <scope>NUCLEOTIDE SEQUENCE [LARGE SCALE GENOMIC DNA]</scope>
    <source>
        <strain evidence="7 8">WL359</strain>
    </source>
</reference>
<accession>A0ABV3NY71</accession>
<evidence type="ECO:0000256" key="3">
    <source>
        <dbReference type="ARBA" id="ARBA00022729"/>
    </source>
</evidence>
<sequence>MAFRNTLAGLALVVSGMSSFAMAADGTVQFNGEIVDTPCVVSTESANQTVNMGKVKASTFVAAKDVSADQGFNIKLEECDASAKKNANVTFSGTQDGADNTLLAIDSVAGAATGVGIEIVSNAGTVIPMGTASADTLLVNGENTLAFKARYKSTVTTVTPGLANSHADFQVSYK</sequence>
<dbReference type="Pfam" id="PF00419">
    <property type="entry name" value="Fimbrial"/>
    <property type="match status" value="1"/>
</dbReference>
<comment type="caution">
    <text evidence="7">The sequence shown here is derived from an EMBL/GenBank/DDBJ whole genome shotgun (WGS) entry which is preliminary data.</text>
</comment>
<keyword evidence="8" id="KW-1185">Reference proteome</keyword>
<feature type="signal peptide" evidence="5">
    <location>
        <begin position="1"/>
        <end position="23"/>
    </location>
</feature>
<feature type="chain" id="PRO_5047026391" evidence="5">
    <location>
        <begin position="24"/>
        <end position="174"/>
    </location>
</feature>
<name>A0ABV3NY71_9ENTR</name>
<proteinExistence type="inferred from homology"/>
<organism evidence="7 8">
    <name type="scientific">Buttiauxella gaviniae</name>
    <dbReference type="NCBI Taxonomy" id="82990"/>
    <lineage>
        <taxon>Bacteria</taxon>
        <taxon>Pseudomonadati</taxon>
        <taxon>Pseudomonadota</taxon>
        <taxon>Gammaproteobacteria</taxon>
        <taxon>Enterobacterales</taxon>
        <taxon>Enterobacteriaceae</taxon>
        <taxon>Buttiauxella</taxon>
    </lineage>
</organism>
<evidence type="ECO:0000313" key="8">
    <source>
        <dbReference type="Proteomes" id="UP001555342"/>
    </source>
</evidence>
<dbReference type="InterPro" id="IPR036937">
    <property type="entry name" value="Adhesion_dom_fimbrial_sf"/>
</dbReference>
<evidence type="ECO:0000256" key="1">
    <source>
        <dbReference type="ARBA" id="ARBA00004561"/>
    </source>
</evidence>
<dbReference type="Gene3D" id="2.60.40.1090">
    <property type="entry name" value="Fimbrial-type adhesion domain"/>
    <property type="match status" value="1"/>
</dbReference>